<dbReference type="EMBL" id="ABXJ01000157">
    <property type="protein sequence ID" value="EEA89286.1"/>
    <property type="molecule type" value="Genomic_DNA"/>
</dbReference>
<dbReference type="AlphaFoldDB" id="B6GEK6"/>
<keyword evidence="2" id="KW-1185">Reference proteome</keyword>
<dbReference type="GeneID" id="98001922"/>
<proteinExistence type="predicted"/>
<dbReference type="STRING" id="445975.COLSTE_02551"/>
<reference evidence="1 2" key="2">
    <citation type="submission" date="2008-10" db="EMBL/GenBank/DDBJ databases">
        <authorList>
            <person name="Fulton L."/>
            <person name="Clifton S."/>
            <person name="Fulton B."/>
            <person name="Xu J."/>
            <person name="Minx P."/>
            <person name="Pepin K.H."/>
            <person name="Johnson M."/>
            <person name="Thiruvilangam P."/>
            <person name="Bhonagiri V."/>
            <person name="Nash W.E."/>
            <person name="Mardis E.R."/>
            <person name="Wilson R.K."/>
        </authorList>
    </citation>
    <scope>NUCLEOTIDE SEQUENCE [LARGE SCALE GENOMIC DNA]</scope>
    <source>
        <strain evidence="1 2">DSM 13279</strain>
    </source>
</reference>
<evidence type="ECO:0000313" key="2">
    <source>
        <dbReference type="Proteomes" id="UP000003560"/>
    </source>
</evidence>
<comment type="caution">
    <text evidence="1">The sequence shown here is derived from an EMBL/GenBank/DDBJ whole genome shotgun (WGS) entry which is preliminary data.</text>
</comment>
<evidence type="ECO:0000313" key="1">
    <source>
        <dbReference type="EMBL" id="EEA89286.1"/>
    </source>
</evidence>
<gene>
    <name evidence="1" type="ORF">COLSTE_02551</name>
</gene>
<dbReference type="RefSeq" id="WP_006722167.1">
    <property type="nucleotide sequence ID" value="NZ_CP085935.1"/>
</dbReference>
<sequence length="66" mass="7463">MVREFDERNLARSREKLAAVGRIGEECRERARLISEGAGDREIRGSDLGRMHAHFRVADEIAGALR</sequence>
<dbReference type="HOGENOM" id="CLU_2823704_0_0_11"/>
<accession>B6GEK6</accession>
<protein>
    <submittedName>
        <fullName evidence="1">Uncharacterized protein</fullName>
    </submittedName>
</protein>
<reference evidence="1 2" key="1">
    <citation type="submission" date="2008-10" db="EMBL/GenBank/DDBJ databases">
        <title>Draft genome sequence of Collinsella stercoris (DSM 13279).</title>
        <authorList>
            <person name="Sudarsanam P."/>
            <person name="Ley R."/>
            <person name="Guruge J."/>
            <person name="Turnbaugh P.J."/>
            <person name="Mahowald M."/>
            <person name="Liep D."/>
            <person name="Gordon J."/>
        </authorList>
    </citation>
    <scope>NUCLEOTIDE SEQUENCE [LARGE SCALE GENOMIC DNA]</scope>
    <source>
        <strain evidence="1 2">DSM 13279</strain>
    </source>
</reference>
<name>B6GEK6_9ACTN</name>
<organism evidence="1 2">
    <name type="scientific">Collinsella stercoris DSM 13279</name>
    <dbReference type="NCBI Taxonomy" id="445975"/>
    <lineage>
        <taxon>Bacteria</taxon>
        <taxon>Bacillati</taxon>
        <taxon>Actinomycetota</taxon>
        <taxon>Coriobacteriia</taxon>
        <taxon>Coriobacteriales</taxon>
        <taxon>Coriobacteriaceae</taxon>
        <taxon>Collinsella</taxon>
    </lineage>
</organism>
<dbReference type="Proteomes" id="UP000003560">
    <property type="component" value="Unassembled WGS sequence"/>
</dbReference>